<comment type="caution">
    <text evidence="5">The sequence shown here is derived from an EMBL/GenBank/DDBJ whole genome shotgun (WGS) entry which is preliminary data.</text>
</comment>
<keyword evidence="6" id="KW-1185">Reference proteome</keyword>
<evidence type="ECO:0000256" key="1">
    <source>
        <dbReference type="ARBA" id="ARBA00022658"/>
    </source>
</evidence>
<accession>A0ABD1HWM1</accession>
<dbReference type="InterPro" id="IPR005512">
    <property type="entry name" value="PRONE_dom"/>
</dbReference>
<dbReference type="AlphaFoldDB" id="A0ABD1HWM1"/>
<feature type="domain" description="PRONE" evidence="4">
    <location>
        <begin position="1"/>
        <end position="181"/>
    </location>
</feature>
<dbReference type="Proteomes" id="UP001567538">
    <property type="component" value="Unassembled WGS sequence"/>
</dbReference>
<dbReference type="GO" id="GO:0005085">
    <property type="term" value="F:guanyl-nucleotide exchange factor activity"/>
    <property type="evidence" value="ECO:0007669"/>
    <property type="project" value="UniProtKB-UniRule"/>
</dbReference>
<protein>
    <submittedName>
        <fullName evidence="5">Rop guanine nucleotide exchange factor 5-like</fullName>
    </submittedName>
</protein>
<evidence type="ECO:0000256" key="2">
    <source>
        <dbReference type="PROSITE-ProRule" id="PRU00663"/>
    </source>
</evidence>
<reference evidence="5 6" key="1">
    <citation type="submission" date="2024-06" db="EMBL/GenBank/DDBJ databases">
        <title>A chromosome level genome sequence of Diviner's sage (Salvia divinorum).</title>
        <authorList>
            <person name="Ford S.A."/>
            <person name="Ro D.-K."/>
            <person name="Ness R.W."/>
            <person name="Phillips M.A."/>
        </authorList>
    </citation>
    <scope>NUCLEOTIDE SEQUENCE [LARGE SCALE GENOMIC DNA]</scope>
    <source>
        <strain evidence="5">SAF-2024a</strain>
        <tissue evidence="5">Leaf</tissue>
    </source>
</reference>
<dbReference type="FunFam" id="1.20.58.1310:FF:000002">
    <property type="entry name" value="Rop guanine nucleotide exchange factor 2"/>
    <property type="match status" value="1"/>
</dbReference>
<dbReference type="PANTHER" id="PTHR33101">
    <property type="entry name" value="ROP GUANINE NUCLEOTIDE EXCHANGE FACTOR 1"/>
    <property type="match status" value="1"/>
</dbReference>
<dbReference type="FunFam" id="1.20.58.2010:FF:000001">
    <property type="entry name" value="Rop guanine nucleotide exchange factor 14"/>
    <property type="match status" value="1"/>
</dbReference>
<evidence type="ECO:0000313" key="6">
    <source>
        <dbReference type="Proteomes" id="UP001567538"/>
    </source>
</evidence>
<name>A0ABD1HWM1_SALDI</name>
<organism evidence="5 6">
    <name type="scientific">Salvia divinorum</name>
    <name type="common">Maria pastora</name>
    <name type="synonym">Diviner's sage</name>
    <dbReference type="NCBI Taxonomy" id="28513"/>
    <lineage>
        <taxon>Eukaryota</taxon>
        <taxon>Viridiplantae</taxon>
        <taxon>Streptophyta</taxon>
        <taxon>Embryophyta</taxon>
        <taxon>Tracheophyta</taxon>
        <taxon>Spermatophyta</taxon>
        <taxon>Magnoliopsida</taxon>
        <taxon>eudicotyledons</taxon>
        <taxon>Gunneridae</taxon>
        <taxon>Pentapetalae</taxon>
        <taxon>asterids</taxon>
        <taxon>lamiids</taxon>
        <taxon>Lamiales</taxon>
        <taxon>Lamiaceae</taxon>
        <taxon>Nepetoideae</taxon>
        <taxon>Mentheae</taxon>
        <taxon>Salviinae</taxon>
        <taxon>Salvia</taxon>
        <taxon>Salvia subgen. Calosphace</taxon>
    </lineage>
</organism>
<evidence type="ECO:0000259" key="4">
    <source>
        <dbReference type="PROSITE" id="PS51334"/>
    </source>
</evidence>
<dbReference type="EMBL" id="JBEAFC010000004">
    <property type="protein sequence ID" value="KAL1559451.1"/>
    <property type="molecule type" value="Genomic_DNA"/>
</dbReference>
<gene>
    <name evidence="5" type="ORF">AAHA92_09793</name>
</gene>
<proteinExistence type="predicted"/>
<sequence length="272" mass="30203">MLQFFTPYSSISLILLSTFRRGRACLGDVVFRCITSEHFSSECLLDCLDLASEHAALDMANCVEAAIYVWRGRQPLKSPAHPSHCTARSSWDIVKDLVAYGDKRELLAERAETLLQSLKQRFQGLTQTTLDATKIQHNKDVGKSILESYSRVMESLAFNIAARIEDLLYVDDINKQSDRTPSKSPAPPLASPAREERTPFLVGSCNKPARCGMGVKRVLTNYLVGDGKANRCGQHLEGVDAVSDKVSEGRASHLSMDSSLIRKKSNLKLIDW</sequence>
<keyword evidence="1 2" id="KW-0344">Guanine-nucleotide releasing factor</keyword>
<evidence type="ECO:0000256" key="3">
    <source>
        <dbReference type="SAM" id="MobiDB-lite"/>
    </source>
</evidence>
<dbReference type="InterPro" id="IPR038937">
    <property type="entry name" value="RopGEF"/>
</dbReference>
<dbReference type="Gene3D" id="1.20.58.2010">
    <property type="entry name" value="PRONE domain, subdomain 1"/>
    <property type="match status" value="1"/>
</dbReference>
<feature type="region of interest" description="Disordered" evidence="3">
    <location>
        <begin position="175"/>
        <end position="197"/>
    </location>
</feature>
<dbReference type="Gene3D" id="1.20.58.1310">
    <property type="entry name" value="PRONE domain, subdomain 2"/>
    <property type="match status" value="1"/>
</dbReference>
<evidence type="ECO:0000313" key="5">
    <source>
        <dbReference type="EMBL" id="KAL1559451.1"/>
    </source>
</evidence>
<dbReference type="Pfam" id="PF03759">
    <property type="entry name" value="PRONE"/>
    <property type="match status" value="1"/>
</dbReference>
<dbReference type="PANTHER" id="PTHR33101:SF1">
    <property type="entry name" value="ROP GUANINE NUCLEOTIDE EXCHANGE FACTOR 5"/>
    <property type="match status" value="1"/>
</dbReference>
<dbReference type="PROSITE" id="PS51334">
    <property type="entry name" value="PRONE"/>
    <property type="match status" value="1"/>
</dbReference>